<reference evidence="1 2" key="1">
    <citation type="submission" date="2018-07" db="EMBL/GenBank/DDBJ databases">
        <authorList>
            <person name="Boyd E.M."/>
            <person name="Barkley D.B."/>
            <person name="Naeem H."/>
            <person name="Vanhorne R."/>
            <person name="Nayek S."/>
            <person name="Layton S.R."/>
            <person name="Hughes L.E."/>
            <person name="Garlena R.A."/>
            <person name="Russell D.A."/>
            <person name="Pope W.H."/>
            <person name="Jacobs-Sera D."/>
            <person name="Hatfull G.F."/>
        </authorList>
    </citation>
    <scope>NUCLEOTIDE SEQUENCE [LARGE SCALE GENOMIC DNA]</scope>
</reference>
<sequence length="147" mass="16714">MNLEVGTLVVLTNDPDAGSGWEGITCEVVEPDEFRNGYVWVKPLSNRPDGYKQSAFFWKRARMRLSETANPENVEESMPVGTRVMIVNSYEELHKNPYLEKWQGLTGRTTGKPFRGKVRIKLDGPRPDGISIDSNDFFWSLEGLMTD</sequence>
<evidence type="ECO:0000313" key="2">
    <source>
        <dbReference type="Proteomes" id="UP000259040"/>
    </source>
</evidence>
<name>A0A345M884_9CAUD</name>
<proteinExistence type="predicted"/>
<dbReference type="Proteomes" id="UP000259040">
    <property type="component" value="Segment"/>
</dbReference>
<protein>
    <submittedName>
        <fullName evidence="1">Uncharacterized protein</fullName>
    </submittedName>
</protein>
<gene>
    <name evidence="1" type="primary">241</name>
    <name evidence="1" type="ORF">SEA_STARBOW_241</name>
</gene>
<dbReference type="EMBL" id="MH576964">
    <property type="protein sequence ID" value="AXH66705.1"/>
    <property type="molecule type" value="Genomic_DNA"/>
</dbReference>
<organism evidence="1 2">
    <name type="scientific">Streptomyces phage Starbow</name>
    <dbReference type="NCBI Taxonomy" id="2283266"/>
    <lineage>
        <taxon>Viruses</taxon>
        <taxon>Duplodnaviria</taxon>
        <taxon>Heunggongvirae</taxon>
        <taxon>Uroviricota</taxon>
        <taxon>Caudoviricetes</taxon>
        <taxon>Stanwilliamsviridae</taxon>
        <taxon>Boydwoodruffvirinae</taxon>
        <taxon>Karimacvirus</taxon>
        <taxon>Karimacvirus karimac</taxon>
        <taxon>Streptomyces virus Karimac</taxon>
    </lineage>
</organism>
<accession>A0A345M884</accession>
<evidence type="ECO:0000313" key="1">
    <source>
        <dbReference type="EMBL" id="AXH66705.1"/>
    </source>
</evidence>